<dbReference type="PROSITE" id="PS50043">
    <property type="entry name" value="HTH_LUXR_2"/>
    <property type="match status" value="1"/>
</dbReference>
<reference evidence="8" key="1">
    <citation type="journal article" date="2014" name="Int. J. Syst. Evol. Microbiol.">
        <title>Complete genome sequence of Corynebacterium casei LMG S-19264T (=DSM 44701T), isolated from a smear-ripened cheese.</title>
        <authorList>
            <consortium name="US DOE Joint Genome Institute (JGI-PGF)"/>
            <person name="Walter F."/>
            <person name="Albersmeier A."/>
            <person name="Kalinowski J."/>
            <person name="Ruckert C."/>
        </authorList>
    </citation>
    <scope>NUCLEOTIDE SEQUENCE</scope>
    <source>
        <strain evidence="8">CGMCC 1.15290</strain>
    </source>
</reference>
<dbReference type="InterPro" id="IPR058245">
    <property type="entry name" value="NreC/VraR/RcsB-like_REC"/>
</dbReference>
<comment type="caution">
    <text evidence="8">The sequence shown here is derived from an EMBL/GenBank/DDBJ whole genome shotgun (WGS) entry which is preliminary data.</text>
</comment>
<organism evidence="8 9">
    <name type="scientific">Filimonas zeae</name>
    <dbReference type="NCBI Taxonomy" id="1737353"/>
    <lineage>
        <taxon>Bacteria</taxon>
        <taxon>Pseudomonadati</taxon>
        <taxon>Bacteroidota</taxon>
        <taxon>Chitinophagia</taxon>
        <taxon>Chitinophagales</taxon>
        <taxon>Chitinophagaceae</taxon>
        <taxon>Filimonas</taxon>
    </lineage>
</organism>
<dbReference type="PANTHER" id="PTHR43214:SF41">
    <property type="entry name" value="NITRATE_NITRITE RESPONSE REGULATOR PROTEIN NARP"/>
    <property type="match status" value="1"/>
</dbReference>
<name>A0A917J0B6_9BACT</name>
<dbReference type="InterPro" id="IPR039420">
    <property type="entry name" value="WalR-like"/>
</dbReference>
<dbReference type="Pfam" id="PF00072">
    <property type="entry name" value="Response_reg"/>
    <property type="match status" value="1"/>
</dbReference>
<reference evidence="8" key="2">
    <citation type="submission" date="2020-09" db="EMBL/GenBank/DDBJ databases">
        <authorList>
            <person name="Sun Q."/>
            <person name="Zhou Y."/>
        </authorList>
    </citation>
    <scope>NUCLEOTIDE SEQUENCE</scope>
    <source>
        <strain evidence="8">CGMCC 1.15290</strain>
    </source>
</reference>
<sequence>MTNILIAEDHAIVRLGISILLKNLYPGTNVLEVDDFNEAIKVINQHSIDLIILDINIPNGNSIQMIDTIRVRQPDTKILIFSAYDEDLYAQRYIEAGANGFLSKGARGPEIDKAIKTVLNYDIYASEYVKQSLLQRLADKNAVANPLQTLSNRETEVMQLLIEAKSVSEISAILNLQISTVSTYRKRIFEKLSIKNIVELIQKYRSLTP</sequence>
<dbReference type="SUPFAM" id="SSF46894">
    <property type="entry name" value="C-terminal effector domain of the bipartite response regulators"/>
    <property type="match status" value="1"/>
</dbReference>
<evidence type="ECO:0000313" key="9">
    <source>
        <dbReference type="Proteomes" id="UP000627292"/>
    </source>
</evidence>
<dbReference type="RefSeq" id="WP_188955292.1">
    <property type="nucleotide sequence ID" value="NZ_BMIB01000004.1"/>
</dbReference>
<dbReference type="CDD" id="cd17535">
    <property type="entry name" value="REC_NarL-like"/>
    <property type="match status" value="1"/>
</dbReference>
<evidence type="ECO:0000256" key="2">
    <source>
        <dbReference type="ARBA" id="ARBA00023015"/>
    </source>
</evidence>
<dbReference type="AlphaFoldDB" id="A0A917J0B6"/>
<proteinExistence type="predicted"/>
<feature type="domain" description="Response regulatory" evidence="7">
    <location>
        <begin position="3"/>
        <end position="119"/>
    </location>
</feature>
<accession>A0A917J0B6</accession>
<dbReference type="GO" id="GO:0006355">
    <property type="term" value="P:regulation of DNA-templated transcription"/>
    <property type="evidence" value="ECO:0007669"/>
    <property type="project" value="InterPro"/>
</dbReference>
<evidence type="ECO:0000256" key="4">
    <source>
        <dbReference type="ARBA" id="ARBA00023163"/>
    </source>
</evidence>
<dbReference type="EMBL" id="BMIB01000004">
    <property type="protein sequence ID" value="GGH74956.1"/>
    <property type="molecule type" value="Genomic_DNA"/>
</dbReference>
<dbReference type="CDD" id="cd06170">
    <property type="entry name" value="LuxR_C_like"/>
    <property type="match status" value="1"/>
</dbReference>
<dbReference type="PRINTS" id="PR00038">
    <property type="entry name" value="HTHLUXR"/>
</dbReference>
<evidence type="ECO:0000313" key="8">
    <source>
        <dbReference type="EMBL" id="GGH74956.1"/>
    </source>
</evidence>
<keyword evidence="4" id="KW-0804">Transcription</keyword>
<dbReference type="SMART" id="SM00448">
    <property type="entry name" value="REC"/>
    <property type="match status" value="1"/>
</dbReference>
<dbReference type="InterPro" id="IPR000792">
    <property type="entry name" value="Tscrpt_reg_LuxR_C"/>
</dbReference>
<evidence type="ECO:0000256" key="5">
    <source>
        <dbReference type="PROSITE-ProRule" id="PRU00169"/>
    </source>
</evidence>
<keyword evidence="2" id="KW-0805">Transcription regulation</keyword>
<keyword evidence="3 8" id="KW-0238">DNA-binding</keyword>
<dbReference type="PROSITE" id="PS50110">
    <property type="entry name" value="RESPONSE_REGULATORY"/>
    <property type="match status" value="1"/>
</dbReference>
<dbReference type="InterPro" id="IPR001789">
    <property type="entry name" value="Sig_transdc_resp-reg_receiver"/>
</dbReference>
<dbReference type="SUPFAM" id="SSF52172">
    <property type="entry name" value="CheY-like"/>
    <property type="match status" value="1"/>
</dbReference>
<dbReference type="PANTHER" id="PTHR43214">
    <property type="entry name" value="TWO-COMPONENT RESPONSE REGULATOR"/>
    <property type="match status" value="1"/>
</dbReference>
<feature type="modified residue" description="4-aspartylphosphate" evidence="5">
    <location>
        <position position="54"/>
    </location>
</feature>
<evidence type="ECO:0000256" key="3">
    <source>
        <dbReference type="ARBA" id="ARBA00023125"/>
    </source>
</evidence>
<evidence type="ECO:0000259" key="7">
    <source>
        <dbReference type="PROSITE" id="PS50110"/>
    </source>
</evidence>
<dbReference type="Gene3D" id="3.40.50.2300">
    <property type="match status" value="1"/>
</dbReference>
<keyword evidence="1 5" id="KW-0597">Phosphoprotein</keyword>
<dbReference type="GO" id="GO:0000160">
    <property type="term" value="P:phosphorelay signal transduction system"/>
    <property type="evidence" value="ECO:0007669"/>
    <property type="project" value="InterPro"/>
</dbReference>
<feature type="domain" description="HTH luxR-type" evidence="6">
    <location>
        <begin position="143"/>
        <end position="208"/>
    </location>
</feature>
<dbReference type="Proteomes" id="UP000627292">
    <property type="component" value="Unassembled WGS sequence"/>
</dbReference>
<protein>
    <submittedName>
        <fullName evidence="8">DNA-binding response regulator</fullName>
    </submittedName>
</protein>
<dbReference type="Pfam" id="PF00196">
    <property type="entry name" value="GerE"/>
    <property type="match status" value="1"/>
</dbReference>
<evidence type="ECO:0000259" key="6">
    <source>
        <dbReference type="PROSITE" id="PS50043"/>
    </source>
</evidence>
<dbReference type="GO" id="GO:0003677">
    <property type="term" value="F:DNA binding"/>
    <property type="evidence" value="ECO:0007669"/>
    <property type="project" value="UniProtKB-KW"/>
</dbReference>
<gene>
    <name evidence="8" type="ORF">GCM10011379_38060</name>
</gene>
<dbReference type="InterPro" id="IPR011006">
    <property type="entry name" value="CheY-like_superfamily"/>
</dbReference>
<dbReference type="SMART" id="SM00421">
    <property type="entry name" value="HTH_LUXR"/>
    <property type="match status" value="1"/>
</dbReference>
<keyword evidence="9" id="KW-1185">Reference proteome</keyword>
<evidence type="ECO:0000256" key="1">
    <source>
        <dbReference type="ARBA" id="ARBA00022553"/>
    </source>
</evidence>
<dbReference type="InterPro" id="IPR016032">
    <property type="entry name" value="Sig_transdc_resp-reg_C-effctor"/>
</dbReference>